<dbReference type="SUPFAM" id="SSF56935">
    <property type="entry name" value="Porins"/>
    <property type="match status" value="1"/>
</dbReference>
<dbReference type="PANTHER" id="PTHR47234">
    <property type="match status" value="1"/>
</dbReference>
<evidence type="ECO:0000313" key="2">
    <source>
        <dbReference type="EMBL" id="SVA12242.1"/>
    </source>
</evidence>
<dbReference type="PROSITE" id="PS52016">
    <property type="entry name" value="TONB_DEPENDENT_REC_3"/>
    <property type="match status" value="1"/>
</dbReference>
<feature type="non-terminal residue" evidence="2">
    <location>
        <position position="553"/>
    </location>
</feature>
<proteinExistence type="predicted"/>
<dbReference type="InterPro" id="IPR039426">
    <property type="entry name" value="TonB-dep_rcpt-like"/>
</dbReference>
<organism evidence="2">
    <name type="scientific">marine metagenome</name>
    <dbReference type="NCBI Taxonomy" id="408172"/>
    <lineage>
        <taxon>unclassified sequences</taxon>
        <taxon>metagenomes</taxon>
        <taxon>ecological metagenomes</taxon>
    </lineage>
</organism>
<dbReference type="EMBL" id="UINC01004158">
    <property type="protein sequence ID" value="SVA12242.1"/>
    <property type="molecule type" value="Genomic_DNA"/>
</dbReference>
<dbReference type="Pfam" id="PF07715">
    <property type="entry name" value="Plug"/>
    <property type="match status" value="1"/>
</dbReference>
<name>A0A381T7T5_9ZZZZ</name>
<dbReference type="PANTHER" id="PTHR47234:SF2">
    <property type="entry name" value="TONB-DEPENDENT RECEPTOR"/>
    <property type="match status" value="1"/>
</dbReference>
<sequence length="553" mass="59390">MKLILDFIPKTGPTIMKLQSFAGKAFILASTMIIGSGFLMGTAHAQEEEVLEEIVTTGSRLARDPNLAGALPVQSLTAEDIQLSGEFTVADVINDVPALLTSTTNETSADSGLGVGSNVLALRGMGSNRTLVLVDGRRHVGGQSGSSAVDVGSIPMNLVERVEVLTGGASAIYGADAVTGVVNFIMKKDFEGVSINYQAGESARNDAVQTALSASIGKNFAGGRGNITLSLDYRTDDGLRATDRVGGSLIGTADDWQHPDKRFQIGDILPTTTPHFADYYHPSQGNVHFGMSIPTEAAFLEKWAATFDNTITLTGHEKMLIAAAAAAPTKAILPSGTFSITSGYGYVTQQNDAFGNYGKDYGIDVDGNGVSDVYDSFSGWNGTFGYGNLGGTWNIAEDGTYAPVVDGIVAGNFNGWYGDSSNVYQHPNTVIIPSEDKMTLNLMGHYDVNDSATFFFEAKNVSQDTQSYSISNSFWDLIYGYSDNPYLPAFLQPVLDDPDGGYVHNTIDPINFNDRTYVDRETSRAVIGLEGEFDNGWNYEVSYNYGHYQHDTR</sequence>
<evidence type="ECO:0000259" key="1">
    <source>
        <dbReference type="Pfam" id="PF07715"/>
    </source>
</evidence>
<dbReference type="InterPro" id="IPR037066">
    <property type="entry name" value="Plug_dom_sf"/>
</dbReference>
<feature type="non-terminal residue" evidence="2">
    <location>
        <position position="1"/>
    </location>
</feature>
<dbReference type="AlphaFoldDB" id="A0A381T7T5"/>
<accession>A0A381T7T5</accession>
<dbReference type="InterPro" id="IPR012910">
    <property type="entry name" value="Plug_dom"/>
</dbReference>
<dbReference type="Gene3D" id="2.170.130.10">
    <property type="entry name" value="TonB-dependent receptor, plug domain"/>
    <property type="match status" value="1"/>
</dbReference>
<gene>
    <name evidence="2" type="ORF">METZ01_LOCUS65096</name>
</gene>
<feature type="domain" description="TonB-dependent receptor plug" evidence="1">
    <location>
        <begin position="72"/>
        <end position="181"/>
    </location>
</feature>
<reference evidence="2" key="1">
    <citation type="submission" date="2018-05" db="EMBL/GenBank/DDBJ databases">
        <authorList>
            <person name="Lanie J.A."/>
            <person name="Ng W.-L."/>
            <person name="Kazmierczak K.M."/>
            <person name="Andrzejewski T.M."/>
            <person name="Davidsen T.M."/>
            <person name="Wayne K.J."/>
            <person name="Tettelin H."/>
            <person name="Glass J.I."/>
            <person name="Rusch D."/>
            <person name="Podicherti R."/>
            <person name="Tsui H.-C.T."/>
            <person name="Winkler M.E."/>
        </authorList>
    </citation>
    <scope>NUCLEOTIDE SEQUENCE</scope>
</reference>
<protein>
    <recommendedName>
        <fullName evidence="1">TonB-dependent receptor plug domain-containing protein</fullName>
    </recommendedName>
</protein>